<evidence type="ECO:0000313" key="2">
    <source>
        <dbReference type="EMBL" id="MBO4209932.1"/>
    </source>
</evidence>
<keyword evidence="3" id="KW-1185">Reference proteome</keyword>
<proteinExistence type="predicted"/>
<evidence type="ECO:0000313" key="3">
    <source>
        <dbReference type="Proteomes" id="UP000823521"/>
    </source>
</evidence>
<dbReference type="EMBL" id="WVUH01000375">
    <property type="protein sequence ID" value="MBO4209932.1"/>
    <property type="molecule type" value="Genomic_DNA"/>
</dbReference>
<dbReference type="Proteomes" id="UP000823521">
    <property type="component" value="Unassembled WGS sequence"/>
</dbReference>
<accession>A0ABS3VZG3</accession>
<evidence type="ECO:0000256" key="1">
    <source>
        <dbReference type="SAM" id="MobiDB-lite"/>
    </source>
</evidence>
<organism evidence="2 3">
    <name type="scientific">Micromonospora echinofusca</name>
    <dbReference type="NCBI Taxonomy" id="47858"/>
    <lineage>
        <taxon>Bacteria</taxon>
        <taxon>Bacillati</taxon>
        <taxon>Actinomycetota</taxon>
        <taxon>Actinomycetes</taxon>
        <taxon>Micromonosporales</taxon>
        <taxon>Micromonosporaceae</taxon>
        <taxon>Micromonospora</taxon>
    </lineage>
</organism>
<reference evidence="2 3" key="1">
    <citation type="submission" date="2019-12" db="EMBL/GenBank/DDBJ databases">
        <title>Whole genome sequencing of endophytic Actinobacterium Micromonospora sp. MPMI6T.</title>
        <authorList>
            <person name="Evv R."/>
            <person name="Podile A.R."/>
        </authorList>
    </citation>
    <scope>NUCLEOTIDE SEQUENCE [LARGE SCALE GENOMIC DNA]</scope>
    <source>
        <strain evidence="2 3">MPMI6</strain>
    </source>
</reference>
<dbReference type="RefSeq" id="WP_208816964.1">
    <property type="nucleotide sequence ID" value="NZ_WVUH01000375.1"/>
</dbReference>
<protein>
    <submittedName>
        <fullName evidence="2">Uncharacterized protein</fullName>
    </submittedName>
</protein>
<comment type="caution">
    <text evidence="2">The sequence shown here is derived from an EMBL/GenBank/DDBJ whole genome shotgun (WGS) entry which is preliminary data.</text>
</comment>
<sequence>PPPLRDPGGPTATRHLSVAASLDFLDSRKVDTTEYPQRALTVRNAGAINTGSGTINVGRDAVGRIDPSGGSQPGGRR</sequence>
<gene>
    <name evidence="2" type="ORF">GSF22_28655</name>
</gene>
<feature type="region of interest" description="Disordered" evidence="1">
    <location>
        <begin position="49"/>
        <end position="77"/>
    </location>
</feature>
<feature type="non-terminal residue" evidence="2">
    <location>
        <position position="1"/>
    </location>
</feature>
<name>A0ABS3VZG3_MICEH</name>